<accession>A0A6C0KIT9</accession>
<evidence type="ECO:0008006" key="2">
    <source>
        <dbReference type="Google" id="ProtNLM"/>
    </source>
</evidence>
<name>A0A6C0KIT9_9ZZZZ</name>
<reference evidence="1" key="1">
    <citation type="journal article" date="2020" name="Nature">
        <title>Giant virus diversity and host interactions through global metagenomics.</title>
        <authorList>
            <person name="Schulz F."/>
            <person name="Roux S."/>
            <person name="Paez-Espino D."/>
            <person name="Jungbluth S."/>
            <person name="Walsh D.A."/>
            <person name="Denef V.J."/>
            <person name="McMahon K.D."/>
            <person name="Konstantinidis K.T."/>
            <person name="Eloe-Fadrosh E.A."/>
            <person name="Kyrpides N.C."/>
            <person name="Woyke T."/>
        </authorList>
    </citation>
    <scope>NUCLEOTIDE SEQUENCE</scope>
    <source>
        <strain evidence="1">GVMAG-S-3300012919-55</strain>
    </source>
</reference>
<dbReference type="InterPro" id="IPR029044">
    <property type="entry name" value="Nucleotide-diphossugar_trans"/>
</dbReference>
<organism evidence="1">
    <name type="scientific">viral metagenome</name>
    <dbReference type="NCBI Taxonomy" id="1070528"/>
    <lineage>
        <taxon>unclassified sequences</taxon>
        <taxon>metagenomes</taxon>
        <taxon>organismal metagenomes</taxon>
    </lineage>
</organism>
<proteinExistence type="predicted"/>
<dbReference type="AlphaFoldDB" id="A0A6C0KIT9"/>
<evidence type="ECO:0000313" key="1">
    <source>
        <dbReference type="EMBL" id="QHU17559.1"/>
    </source>
</evidence>
<sequence>MKLLVILTQYKRNNLEIQLQQMNKQTIKPDYLVVFQNENHVDISNLKKKYEFIHIKSDYNTKYFGRFASSFTFPVDICMVLDDDIIPGNNCLKNYMDQCINLNAIIGGNGRFGINNTDKNNLKQPCDVGIRNNNSLVDFVGHLWCFKKEWLHYMFAIKPFTYDTGEDMHLCFSSKVLGNVSSYTAKQCNQDDMCDITFNQLANDQYSSYKVTNPELRSNVEKYFIENYKLQLITKI</sequence>
<dbReference type="EMBL" id="MN740916">
    <property type="protein sequence ID" value="QHU17559.1"/>
    <property type="molecule type" value="Genomic_DNA"/>
</dbReference>
<protein>
    <recommendedName>
        <fullName evidence="2">Glycosyltransferase 2-like domain-containing protein</fullName>
    </recommendedName>
</protein>
<dbReference type="SUPFAM" id="SSF53448">
    <property type="entry name" value="Nucleotide-diphospho-sugar transferases"/>
    <property type="match status" value="1"/>
</dbReference>